<evidence type="ECO:0000256" key="1">
    <source>
        <dbReference type="ARBA" id="ARBA00004251"/>
    </source>
</evidence>
<dbReference type="InterPro" id="IPR044913">
    <property type="entry name" value="P_trefoil_dom_sf"/>
</dbReference>
<dbReference type="Pfam" id="PF00088">
    <property type="entry name" value="Trefoil"/>
    <property type="match status" value="1"/>
</dbReference>
<dbReference type="InterPro" id="IPR000519">
    <property type="entry name" value="P_trefoil_dom"/>
</dbReference>
<evidence type="ECO:0000256" key="21">
    <source>
        <dbReference type="SAM" id="SignalP"/>
    </source>
</evidence>
<dbReference type="PROSITE" id="PS00025">
    <property type="entry name" value="P_TREFOIL_1"/>
    <property type="match status" value="1"/>
</dbReference>
<comment type="function">
    <text evidence="15">Component of the zona pellucida, an extracellular matrix surrounding oocytes which mediates sperm binding, induction of the acrosome reaction and prevents post-fertilization polyspermy. The zona pellucida is composed of 3 to 4 glycoproteins, ZP1, ZP2, ZP3, and ZP4. ZP4 may act as a sperm receptor.</text>
</comment>
<keyword evidence="9" id="KW-0472">Membrane</keyword>
<evidence type="ECO:0000256" key="14">
    <source>
        <dbReference type="ARBA" id="ARBA00024183"/>
    </source>
</evidence>
<name>A0A6F8NZP9_9TELE</name>
<feature type="domain" description="P-type" evidence="23">
    <location>
        <begin position="112"/>
        <end position="150"/>
    </location>
</feature>
<dbReference type="InterPro" id="IPR042235">
    <property type="entry name" value="ZP-C_dom"/>
</dbReference>
<evidence type="ECO:0000256" key="18">
    <source>
        <dbReference type="ARBA" id="ARBA00042573"/>
    </source>
</evidence>
<comment type="caution">
    <text evidence="19">Lacks conserved residue(s) required for the propagation of feature annotation.</text>
</comment>
<feature type="signal peptide" evidence="21">
    <location>
        <begin position="1"/>
        <end position="21"/>
    </location>
</feature>
<evidence type="ECO:0000256" key="7">
    <source>
        <dbReference type="ARBA" id="ARBA00022692"/>
    </source>
</evidence>
<dbReference type="InterPro" id="IPR055356">
    <property type="entry name" value="ZP-N"/>
</dbReference>
<feature type="region of interest" description="Disordered" evidence="20">
    <location>
        <begin position="41"/>
        <end position="108"/>
    </location>
</feature>
<dbReference type="PROSITE" id="PS51448">
    <property type="entry name" value="P_TREFOIL_2"/>
    <property type="match status" value="1"/>
</dbReference>
<dbReference type="Gene3D" id="4.10.110.10">
    <property type="entry name" value="Spasmolytic Protein, domain 1"/>
    <property type="match status" value="1"/>
</dbReference>
<dbReference type="PANTHER" id="PTHR23343">
    <property type="entry name" value="ZONA PELLUCIDA SPERM-BINDING PROTEIN"/>
    <property type="match status" value="1"/>
</dbReference>
<dbReference type="InterPro" id="IPR017957">
    <property type="entry name" value="P_trefoil_CS"/>
</dbReference>
<dbReference type="GO" id="GO:0005886">
    <property type="term" value="C:plasma membrane"/>
    <property type="evidence" value="ECO:0007669"/>
    <property type="project" value="UniProtKB-SubCell"/>
</dbReference>
<evidence type="ECO:0000256" key="10">
    <source>
        <dbReference type="ARBA" id="ARBA00023157"/>
    </source>
</evidence>
<keyword evidence="12" id="KW-0325">Glycoprotein</keyword>
<proteinExistence type="evidence at transcript level"/>
<dbReference type="SMART" id="SM00241">
    <property type="entry name" value="ZP"/>
    <property type="match status" value="1"/>
</dbReference>
<dbReference type="Gene3D" id="2.60.40.3210">
    <property type="entry name" value="Zona pellucida, ZP-N domain"/>
    <property type="match status" value="1"/>
</dbReference>
<evidence type="ECO:0000256" key="11">
    <source>
        <dbReference type="ARBA" id="ARBA00023170"/>
    </source>
</evidence>
<evidence type="ECO:0000256" key="17">
    <source>
        <dbReference type="ARBA" id="ARBA00042273"/>
    </source>
</evidence>
<keyword evidence="5" id="KW-0272">Extracellular matrix</keyword>
<evidence type="ECO:0000256" key="2">
    <source>
        <dbReference type="ARBA" id="ARBA00010863"/>
    </source>
</evidence>
<keyword evidence="21" id="KW-0732">Signal</keyword>
<dbReference type="InterPro" id="IPR055355">
    <property type="entry name" value="ZP-C"/>
</dbReference>
<evidence type="ECO:0000256" key="15">
    <source>
        <dbReference type="ARBA" id="ARBA00037545"/>
    </source>
</evidence>
<evidence type="ECO:0000256" key="3">
    <source>
        <dbReference type="ARBA" id="ARBA00022475"/>
    </source>
</evidence>
<dbReference type="PANTHER" id="PTHR23343:SF31">
    <property type="entry name" value="ZONA PELLUCIDA SPERM-BINDING PROTEIN 4"/>
    <property type="match status" value="1"/>
</dbReference>
<keyword evidence="13" id="KW-0278">Fertilization</keyword>
<accession>A0A6F8NZP9</accession>
<comment type="similarity">
    <text evidence="2">Belongs to the ZP domain family. ZPB subfamily.</text>
</comment>
<evidence type="ECO:0000259" key="23">
    <source>
        <dbReference type="PROSITE" id="PS51448"/>
    </source>
</evidence>
<dbReference type="SMART" id="SM00018">
    <property type="entry name" value="PD"/>
    <property type="match status" value="1"/>
</dbReference>
<gene>
    <name evidence="24" type="primary">RnChgHm</name>
</gene>
<reference evidence="24" key="1">
    <citation type="submission" date="2018-09" db="EMBL/GenBank/DDBJ databases">
        <title>Male parental assistance in barred-chin blenny, Rhabdoblennius nitidus, embryo hatching.</title>
        <authorList>
            <person name="Sano K."/>
            <person name="Yokoyama"/>
            <person name="R"/>
            <person name="Kitano"/>
            <person name="T"/>
            <person name="Takegaki"/>
            <person name="T"/>
            <person name="Kitazawa"/>
            <person name="N"/>
            <person name="Kaneko"/>
            <person name="T"/>
            <person name="Nishino"/>
            <person name="Y"/>
            <person name="Yausmasu"/>
            <person name="S"/>
            <person name="Kawaguchi"/>
            <person name="M"/>
        </authorList>
    </citation>
    <scope>NUCLEOTIDE SEQUENCE</scope>
    <source>
        <tissue evidence="24">Liver</tissue>
    </source>
</reference>
<feature type="disulfide bond" evidence="19">
    <location>
        <begin position="124"/>
        <end position="139"/>
    </location>
</feature>
<feature type="disulfide bond" evidence="19">
    <location>
        <begin position="114"/>
        <end position="140"/>
    </location>
</feature>
<evidence type="ECO:0000256" key="19">
    <source>
        <dbReference type="PROSITE-ProRule" id="PRU00779"/>
    </source>
</evidence>
<keyword evidence="3" id="KW-1003">Cell membrane</keyword>
<keyword evidence="7" id="KW-0812">Transmembrane</keyword>
<dbReference type="GO" id="GO:0007339">
    <property type="term" value="P:binding of sperm to zona pellucida"/>
    <property type="evidence" value="ECO:0007669"/>
    <property type="project" value="TreeGrafter"/>
</dbReference>
<dbReference type="SUPFAM" id="SSF57492">
    <property type="entry name" value="Trefoil"/>
    <property type="match status" value="1"/>
</dbReference>
<dbReference type="GO" id="GO:0035805">
    <property type="term" value="C:egg coat"/>
    <property type="evidence" value="ECO:0007669"/>
    <property type="project" value="UniProtKB-SubCell"/>
</dbReference>
<dbReference type="GO" id="GO:0032190">
    <property type="term" value="F:acrosin binding"/>
    <property type="evidence" value="ECO:0007669"/>
    <property type="project" value="TreeGrafter"/>
</dbReference>
<evidence type="ECO:0000256" key="6">
    <source>
        <dbReference type="ARBA" id="ARBA00022685"/>
    </source>
</evidence>
<dbReference type="Pfam" id="PF23344">
    <property type="entry name" value="ZP-N"/>
    <property type="match status" value="1"/>
</dbReference>
<sequence length="485" mass="52942">MTMKLICCLLAVGLFGYLTDAQQNPEIKYPQVHQYRPASPQNVVKIPTPPRPQNPIQPKKPTRPQEPAPPQTGQRPSKIQKPSNPYPQSPTQVQPPQKQQPPAVPQVTESFHTCEVPENYKIQCGPPGISASECGALSCCFDGRTCFYGKYVTLQCTKDGQFIVVVARDATLPNIDLESISFLESGSGCGPVGITSAFAIYQFSVTECGTTMSEEPGIIVYQNKLTSSYGVLSGPNGVITRDTYFDLTVQCRYTGALVEALVVEISTIPAPQPVAVAGPLNVELRLGSGQCTLKGCVEADVAYSSFYTQSEYPIRKVLRDPVYVDVYLAERTDPNLVLTLGRCWATADSNAYSLPQWDLLVDGCPYFDDRYQTTLVPVGASSGYEFPSHHRHFVFKMFTFVSLGSGSSNPGKKATSANPEGAIALNEHIYIHCETSVCLRSAANNREPRCYRKRREIAGSLKKAYRHETTVASSGLIVISGEDAA</sequence>
<dbReference type="EMBL" id="LC423550">
    <property type="protein sequence ID" value="BBG55863.1"/>
    <property type="molecule type" value="mRNA"/>
</dbReference>
<keyword evidence="10 19" id="KW-1015">Disulfide bond</keyword>
<feature type="compositionally biased region" description="Polar residues" evidence="20">
    <location>
        <begin position="71"/>
        <end position="83"/>
    </location>
</feature>
<dbReference type="InterPro" id="IPR051148">
    <property type="entry name" value="Zona_Pellucida_Domain_gp"/>
</dbReference>
<feature type="domain" description="ZP" evidence="22">
    <location>
        <begin position="155"/>
        <end position="457"/>
    </location>
</feature>
<keyword evidence="6" id="KW-0165">Cleavage on pair of basic residues</keyword>
<dbReference type="CDD" id="cd00111">
    <property type="entry name" value="Trefoil"/>
    <property type="match status" value="1"/>
</dbReference>
<keyword evidence="11" id="KW-0675">Receptor</keyword>
<evidence type="ECO:0000256" key="9">
    <source>
        <dbReference type="ARBA" id="ARBA00023136"/>
    </source>
</evidence>
<evidence type="ECO:0000256" key="20">
    <source>
        <dbReference type="SAM" id="MobiDB-lite"/>
    </source>
</evidence>
<evidence type="ECO:0000259" key="22">
    <source>
        <dbReference type="PROSITE" id="PS51034"/>
    </source>
</evidence>
<evidence type="ECO:0000256" key="12">
    <source>
        <dbReference type="ARBA" id="ARBA00023180"/>
    </source>
</evidence>
<evidence type="ECO:0000256" key="4">
    <source>
        <dbReference type="ARBA" id="ARBA00022525"/>
    </source>
</evidence>
<organism evidence="24">
    <name type="scientific">Rhabdoblennius nitidus</name>
    <dbReference type="NCBI Taxonomy" id="879521"/>
    <lineage>
        <taxon>Eukaryota</taxon>
        <taxon>Metazoa</taxon>
        <taxon>Chordata</taxon>
        <taxon>Craniata</taxon>
        <taxon>Vertebrata</taxon>
        <taxon>Euteleostomi</taxon>
        <taxon>Actinopterygii</taxon>
        <taxon>Neopterygii</taxon>
        <taxon>Teleostei</taxon>
        <taxon>Neoteleostei</taxon>
        <taxon>Acanthomorphata</taxon>
        <taxon>Ovalentaria</taxon>
        <taxon>Blenniimorphae</taxon>
        <taxon>Blenniiformes</taxon>
        <taxon>Blennioidei</taxon>
        <taxon>Blenniidae</taxon>
        <taxon>Salariinae</taxon>
        <taxon>Rhabdoblennius</taxon>
    </lineage>
</organism>
<dbReference type="GO" id="GO:0060468">
    <property type="term" value="P:prevention of polyspermy"/>
    <property type="evidence" value="ECO:0007669"/>
    <property type="project" value="TreeGrafter"/>
</dbReference>
<feature type="chain" id="PRO_5026245739" description="Zona pellucida sperm-binding protein 4" evidence="21">
    <location>
        <begin position="22"/>
        <end position="485"/>
    </location>
</feature>
<evidence type="ECO:0000256" key="5">
    <source>
        <dbReference type="ARBA" id="ARBA00022530"/>
    </source>
</evidence>
<dbReference type="GO" id="GO:0035804">
    <property type="term" value="F:structural constituent of egg coat"/>
    <property type="evidence" value="ECO:0007669"/>
    <property type="project" value="TreeGrafter"/>
</dbReference>
<comment type="subcellular location">
    <subcellularLocation>
        <location evidence="1">Cell membrane</location>
        <topology evidence="1">Single-pass type I membrane protein</topology>
    </subcellularLocation>
    <subcellularLocation>
        <location evidence="14">Zona pellucida</location>
    </subcellularLocation>
</comment>
<dbReference type="AlphaFoldDB" id="A0A6F8NZP9"/>
<evidence type="ECO:0000256" key="8">
    <source>
        <dbReference type="ARBA" id="ARBA00022989"/>
    </source>
</evidence>
<keyword evidence="8" id="KW-1133">Transmembrane helix</keyword>
<dbReference type="Gene3D" id="2.60.40.4100">
    <property type="entry name" value="Zona pellucida, ZP-C domain"/>
    <property type="match status" value="1"/>
</dbReference>
<evidence type="ECO:0000313" key="24">
    <source>
        <dbReference type="EMBL" id="BBG55863.1"/>
    </source>
</evidence>
<dbReference type="InterPro" id="IPR001507">
    <property type="entry name" value="ZP_dom"/>
</dbReference>
<evidence type="ECO:0000256" key="13">
    <source>
        <dbReference type="ARBA" id="ARBA00023279"/>
    </source>
</evidence>
<evidence type="ECO:0000256" key="16">
    <source>
        <dbReference type="ARBA" id="ARBA00040238"/>
    </source>
</evidence>
<dbReference type="PROSITE" id="PS51034">
    <property type="entry name" value="ZP_2"/>
    <property type="match status" value="1"/>
</dbReference>
<protein>
    <recommendedName>
        <fullName evidence="16">Zona pellucida sperm-binding protein 4</fullName>
    </recommendedName>
    <alternativeName>
        <fullName evidence="18">Zona pellucida glycoprotein 4</fullName>
    </alternativeName>
    <alternativeName>
        <fullName evidence="17">Zona pellucida protein B</fullName>
    </alternativeName>
</protein>
<dbReference type="Pfam" id="PF00100">
    <property type="entry name" value="Zona_pellucida"/>
    <property type="match status" value="1"/>
</dbReference>
<keyword evidence="4" id="KW-0964">Secreted</keyword>